<gene>
    <name evidence="1" type="ORF">L1987_64076</name>
</gene>
<name>A0ACB9CF37_9ASTR</name>
<accession>A0ACB9CF37</accession>
<reference evidence="1 2" key="2">
    <citation type="journal article" date="2022" name="Mol. Ecol. Resour.">
        <title>The genomes of chicory, endive, great burdock and yacon provide insights into Asteraceae paleo-polyploidization history and plant inulin production.</title>
        <authorList>
            <person name="Fan W."/>
            <person name="Wang S."/>
            <person name="Wang H."/>
            <person name="Wang A."/>
            <person name="Jiang F."/>
            <person name="Liu H."/>
            <person name="Zhao H."/>
            <person name="Xu D."/>
            <person name="Zhang Y."/>
        </authorList>
    </citation>
    <scope>NUCLEOTIDE SEQUENCE [LARGE SCALE GENOMIC DNA]</scope>
    <source>
        <strain evidence="2">cv. Yunnan</strain>
        <tissue evidence="1">Leaves</tissue>
    </source>
</reference>
<keyword evidence="2" id="KW-1185">Reference proteome</keyword>
<dbReference type="EMBL" id="CM042038">
    <property type="protein sequence ID" value="KAI3732866.1"/>
    <property type="molecule type" value="Genomic_DNA"/>
</dbReference>
<evidence type="ECO:0000313" key="1">
    <source>
        <dbReference type="EMBL" id="KAI3732866.1"/>
    </source>
</evidence>
<reference evidence="2" key="1">
    <citation type="journal article" date="2022" name="Mol. Ecol. Resour.">
        <title>The genomes of chicory, endive, great burdock and yacon provide insights into Asteraceae palaeo-polyploidization history and plant inulin production.</title>
        <authorList>
            <person name="Fan W."/>
            <person name="Wang S."/>
            <person name="Wang H."/>
            <person name="Wang A."/>
            <person name="Jiang F."/>
            <person name="Liu H."/>
            <person name="Zhao H."/>
            <person name="Xu D."/>
            <person name="Zhang Y."/>
        </authorList>
    </citation>
    <scope>NUCLEOTIDE SEQUENCE [LARGE SCALE GENOMIC DNA]</scope>
    <source>
        <strain evidence="2">cv. Yunnan</strain>
    </source>
</reference>
<comment type="caution">
    <text evidence="1">The sequence shown here is derived from an EMBL/GenBank/DDBJ whole genome shotgun (WGS) entry which is preliminary data.</text>
</comment>
<sequence>MEVMSNIRCGIGRTGDTVRRRLYGKVLEPFDFSWDMYDVSSGTYLVLDDPGKQIDEEISVIWNNRAYPVWVKEIDHPWPPALKEPVETVMVRGFGGYETGEMDLEEGEI</sequence>
<proteinExistence type="predicted"/>
<dbReference type="Proteomes" id="UP001056120">
    <property type="component" value="Linkage Group LG21"/>
</dbReference>
<organism evidence="1 2">
    <name type="scientific">Smallanthus sonchifolius</name>
    <dbReference type="NCBI Taxonomy" id="185202"/>
    <lineage>
        <taxon>Eukaryota</taxon>
        <taxon>Viridiplantae</taxon>
        <taxon>Streptophyta</taxon>
        <taxon>Embryophyta</taxon>
        <taxon>Tracheophyta</taxon>
        <taxon>Spermatophyta</taxon>
        <taxon>Magnoliopsida</taxon>
        <taxon>eudicotyledons</taxon>
        <taxon>Gunneridae</taxon>
        <taxon>Pentapetalae</taxon>
        <taxon>asterids</taxon>
        <taxon>campanulids</taxon>
        <taxon>Asterales</taxon>
        <taxon>Asteraceae</taxon>
        <taxon>Asteroideae</taxon>
        <taxon>Heliantheae alliance</taxon>
        <taxon>Millerieae</taxon>
        <taxon>Smallanthus</taxon>
    </lineage>
</organism>
<protein>
    <submittedName>
        <fullName evidence="1">Uncharacterized protein</fullName>
    </submittedName>
</protein>
<evidence type="ECO:0000313" key="2">
    <source>
        <dbReference type="Proteomes" id="UP001056120"/>
    </source>
</evidence>